<dbReference type="PANTHER" id="PTHR36507">
    <property type="entry name" value="BLL1555 PROTEIN"/>
    <property type="match status" value="1"/>
</dbReference>
<dbReference type="InterPro" id="IPR052721">
    <property type="entry name" value="ET_Amicyanin"/>
</dbReference>
<dbReference type="Gene3D" id="2.60.40.420">
    <property type="entry name" value="Cupredoxins - blue copper proteins"/>
    <property type="match status" value="1"/>
</dbReference>
<dbReference type="PROSITE" id="PS51257">
    <property type="entry name" value="PROKAR_LIPOPROTEIN"/>
    <property type="match status" value="1"/>
</dbReference>
<name>A0A1G1VSS9_9BACT</name>
<feature type="chain" id="PRO_5009581047" description="EfeO-type cupredoxin-like domain-containing protein" evidence="1">
    <location>
        <begin position="18"/>
        <end position="146"/>
    </location>
</feature>
<accession>A0A1G1VSS9</accession>
<evidence type="ECO:0008006" key="4">
    <source>
        <dbReference type="Google" id="ProtNLM"/>
    </source>
</evidence>
<protein>
    <recommendedName>
        <fullName evidence="4">EfeO-type cupredoxin-like domain-containing protein</fullName>
    </recommendedName>
</protein>
<sequence>MKKSHLLGLVLAGFLLAGCFHTGLKNQTGVTTTQPVEPSITGTEATEATGEAVQVEEGTTVRYTDTGFVPQSISVIVGDSVTFVNESGKQMWVASAVHPTHQVLPGFDQLTAVGMGESYTYTFEMAGQWKYHNHVSPGDTGVVVVE</sequence>
<reference evidence="2 3" key="1">
    <citation type="journal article" date="2016" name="Nat. Commun.">
        <title>Thousands of microbial genomes shed light on interconnected biogeochemical processes in an aquifer system.</title>
        <authorList>
            <person name="Anantharaman K."/>
            <person name="Brown C.T."/>
            <person name="Hug L.A."/>
            <person name="Sharon I."/>
            <person name="Castelle C.J."/>
            <person name="Probst A.J."/>
            <person name="Thomas B.C."/>
            <person name="Singh A."/>
            <person name="Wilkins M.J."/>
            <person name="Karaoz U."/>
            <person name="Brodie E.L."/>
            <person name="Williams K.H."/>
            <person name="Hubbard S.S."/>
            <person name="Banfield J.F."/>
        </authorList>
    </citation>
    <scope>NUCLEOTIDE SEQUENCE [LARGE SCALE GENOMIC DNA]</scope>
</reference>
<evidence type="ECO:0000256" key="1">
    <source>
        <dbReference type="SAM" id="SignalP"/>
    </source>
</evidence>
<evidence type="ECO:0000313" key="3">
    <source>
        <dbReference type="Proteomes" id="UP000179233"/>
    </source>
</evidence>
<dbReference type="EMBL" id="MHCJ01000003">
    <property type="protein sequence ID" value="OGY18267.1"/>
    <property type="molecule type" value="Genomic_DNA"/>
</dbReference>
<dbReference type="Proteomes" id="UP000179233">
    <property type="component" value="Unassembled WGS sequence"/>
</dbReference>
<evidence type="ECO:0000313" key="2">
    <source>
        <dbReference type="EMBL" id="OGY18267.1"/>
    </source>
</evidence>
<keyword evidence="1" id="KW-0732">Signal</keyword>
<dbReference type="AlphaFoldDB" id="A0A1G1VSS9"/>
<dbReference type="SUPFAM" id="SSF49503">
    <property type="entry name" value="Cupredoxins"/>
    <property type="match status" value="1"/>
</dbReference>
<feature type="signal peptide" evidence="1">
    <location>
        <begin position="1"/>
        <end position="17"/>
    </location>
</feature>
<dbReference type="InterPro" id="IPR008972">
    <property type="entry name" value="Cupredoxin"/>
</dbReference>
<gene>
    <name evidence="2" type="ORF">A2786_01975</name>
</gene>
<comment type="caution">
    <text evidence="2">The sequence shown here is derived from an EMBL/GenBank/DDBJ whole genome shotgun (WGS) entry which is preliminary data.</text>
</comment>
<organism evidence="2 3">
    <name type="scientific">Candidatus Chisholmbacteria bacterium RIFCSPHIGHO2_01_FULL_52_32</name>
    <dbReference type="NCBI Taxonomy" id="1797591"/>
    <lineage>
        <taxon>Bacteria</taxon>
        <taxon>Candidatus Chisholmiibacteriota</taxon>
    </lineage>
</organism>
<dbReference type="PANTHER" id="PTHR36507:SF1">
    <property type="entry name" value="BLL1555 PROTEIN"/>
    <property type="match status" value="1"/>
</dbReference>
<proteinExistence type="predicted"/>